<dbReference type="Proteomes" id="UP000824540">
    <property type="component" value="Unassembled WGS sequence"/>
</dbReference>
<dbReference type="EMBL" id="JAFBMS010000009">
    <property type="protein sequence ID" value="KAG9349696.1"/>
    <property type="molecule type" value="Genomic_DNA"/>
</dbReference>
<organism evidence="1 2">
    <name type="scientific">Albula glossodonta</name>
    <name type="common">roundjaw bonefish</name>
    <dbReference type="NCBI Taxonomy" id="121402"/>
    <lineage>
        <taxon>Eukaryota</taxon>
        <taxon>Metazoa</taxon>
        <taxon>Chordata</taxon>
        <taxon>Craniata</taxon>
        <taxon>Vertebrata</taxon>
        <taxon>Euteleostomi</taxon>
        <taxon>Actinopterygii</taxon>
        <taxon>Neopterygii</taxon>
        <taxon>Teleostei</taxon>
        <taxon>Albuliformes</taxon>
        <taxon>Albulidae</taxon>
        <taxon>Albula</taxon>
    </lineage>
</organism>
<accession>A0A8T2PD85</accession>
<evidence type="ECO:0000313" key="1">
    <source>
        <dbReference type="EMBL" id="KAG9349696.1"/>
    </source>
</evidence>
<dbReference type="AlphaFoldDB" id="A0A8T2PD85"/>
<reference evidence="1" key="1">
    <citation type="thesis" date="2021" institute="BYU ScholarsArchive" country="Provo, UT, USA">
        <title>Applications of and Algorithms for Genome Assembly and Genomic Analyses with an Emphasis on Marine Teleosts.</title>
        <authorList>
            <person name="Pickett B.D."/>
        </authorList>
    </citation>
    <scope>NUCLEOTIDE SEQUENCE</scope>
    <source>
        <strain evidence="1">HI-2016</strain>
    </source>
</reference>
<protein>
    <submittedName>
        <fullName evidence="1">Uncharacterized protein</fullName>
    </submittedName>
</protein>
<proteinExistence type="predicted"/>
<evidence type="ECO:0000313" key="2">
    <source>
        <dbReference type="Proteomes" id="UP000824540"/>
    </source>
</evidence>
<comment type="caution">
    <text evidence="1">The sequence shown here is derived from an EMBL/GenBank/DDBJ whole genome shotgun (WGS) entry which is preliminary data.</text>
</comment>
<sequence length="209" mass="22992">MVKGKGTWNLSSAGKKQDTLPATYRENTALLILSLCIGSRKKWTIFRPVLRPEAETMPKDSRMCQIYCSHPKWRSLTGRGFQVNGHDGTTPAGHMTACRSRGTHPISLQRACSPCEGGEREEHALLSLGVVAGQSEVTLVQHGQRVGLGVENPALQGEEEEALLHVIIGGVRGVHVFDPGEASANPAVLINGLEGRQRERERERERERR</sequence>
<keyword evidence="2" id="KW-1185">Reference proteome</keyword>
<gene>
    <name evidence="1" type="ORF">JZ751_028144</name>
</gene>
<name>A0A8T2PD85_9TELE</name>